<feature type="compositionally biased region" description="Basic and acidic residues" evidence="1">
    <location>
        <begin position="23"/>
        <end position="32"/>
    </location>
</feature>
<keyword evidence="3" id="KW-1185">Reference proteome</keyword>
<evidence type="ECO:0000313" key="2">
    <source>
        <dbReference type="EMBL" id="KAK3601557.1"/>
    </source>
</evidence>
<accession>A0AAE0T0J1</accession>
<gene>
    <name evidence="2" type="ORF">CHS0354_027792</name>
</gene>
<feature type="non-terminal residue" evidence="2">
    <location>
        <position position="1"/>
    </location>
</feature>
<comment type="caution">
    <text evidence="2">The sequence shown here is derived from an EMBL/GenBank/DDBJ whole genome shotgun (WGS) entry which is preliminary data.</text>
</comment>
<proteinExistence type="predicted"/>
<evidence type="ECO:0000313" key="3">
    <source>
        <dbReference type="Proteomes" id="UP001195483"/>
    </source>
</evidence>
<evidence type="ECO:0000256" key="1">
    <source>
        <dbReference type="SAM" id="MobiDB-lite"/>
    </source>
</evidence>
<sequence>GSSLRAGMTKSTGQNSVWPGEDSEGRRNTNINAERRTVALLRFTDHSVEAPGPLKEIPRPLEQSTVCPLTANSIATQIQITQRQKNTRNV</sequence>
<reference evidence="2" key="1">
    <citation type="journal article" date="2021" name="Genome Biol. Evol.">
        <title>A High-Quality Reference Genome for a Parasitic Bivalve with Doubly Uniparental Inheritance (Bivalvia: Unionida).</title>
        <authorList>
            <person name="Smith C.H."/>
        </authorList>
    </citation>
    <scope>NUCLEOTIDE SEQUENCE</scope>
    <source>
        <strain evidence="2">CHS0354</strain>
    </source>
</reference>
<reference evidence="2" key="3">
    <citation type="submission" date="2023-05" db="EMBL/GenBank/DDBJ databases">
        <authorList>
            <person name="Smith C.H."/>
        </authorList>
    </citation>
    <scope>NUCLEOTIDE SEQUENCE</scope>
    <source>
        <strain evidence="2">CHS0354</strain>
        <tissue evidence="2">Mantle</tissue>
    </source>
</reference>
<dbReference type="EMBL" id="JAEAOA010001685">
    <property type="protein sequence ID" value="KAK3601557.1"/>
    <property type="molecule type" value="Genomic_DNA"/>
</dbReference>
<name>A0AAE0T0J1_9BIVA</name>
<protein>
    <submittedName>
        <fullName evidence="2">Uncharacterized protein</fullName>
    </submittedName>
</protein>
<dbReference type="AlphaFoldDB" id="A0AAE0T0J1"/>
<reference evidence="2" key="2">
    <citation type="journal article" date="2021" name="Genome Biol. Evol.">
        <title>Developing a high-quality reference genome for a parasitic bivalve with doubly uniparental inheritance (Bivalvia: Unionida).</title>
        <authorList>
            <person name="Smith C.H."/>
        </authorList>
    </citation>
    <scope>NUCLEOTIDE SEQUENCE</scope>
    <source>
        <strain evidence="2">CHS0354</strain>
        <tissue evidence="2">Mantle</tissue>
    </source>
</reference>
<feature type="compositionally biased region" description="Polar residues" evidence="1">
    <location>
        <begin position="1"/>
        <end position="17"/>
    </location>
</feature>
<organism evidence="2 3">
    <name type="scientific">Potamilus streckersoni</name>
    <dbReference type="NCBI Taxonomy" id="2493646"/>
    <lineage>
        <taxon>Eukaryota</taxon>
        <taxon>Metazoa</taxon>
        <taxon>Spiralia</taxon>
        <taxon>Lophotrochozoa</taxon>
        <taxon>Mollusca</taxon>
        <taxon>Bivalvia</taxon>
        <taxon>Autobranchia</taxon>
        <taxon>Heteroconchia</taxon>
        <taxon>Palaeoheterodonta</taxon>
        <taxon>Unionida</taxon>
        <taxon>Unionoidea</taxon>
        <taxon>Unionidae</taxon>
        <taxon>Ambleminae</taxon>
        <taxon>Lampsilini</taxon>
        <taxon>Potamilus</taxon>
    </lineage>
</organism>
<feature type="region of interest" description="Disordered" evidence="1">
    <location>
        <begin position="1"/>
        <end position="32"/>
    </location>
</feature>
<dbReference type="Proteomes" id="UP001195483">
    <property type="component" value="Unassembled WGS sequence"/>
</dbReference>